<accession>A0AAV7F116</accession>
<comment type="caution">
    <text evidence="2">The sequence shown here is derived from an EMBL/GenBank/DDBJ whole genome shotgun (WGS) entry which is preliminary data.</text>
</comment>
<name>A0AAV7F116_ARIFI</name>
<evidence type="ECO:0000313" key="3">
    <source>
        <dbReference type="Proteomes" id="UP000825729"/>
    </source>
</evidence>
<evidence type="ECO:0000313" key="2">
    <source>
        <dbReference type="EMBL" id="KAG9454733.1"/>
    </source>
</evidence>
<dbReference type="EMBL" id="JAINDJ010000003">
    <property type="protein sequence ID" value="KAG9454733.1"/>
    <property type="molecule type" value="Genomic_DNA"/>
</dbReference>
<dbReference type="AlphaFoldDB" id="A0AAV7F116"/>
<keyword evidence="3" id="KW-1185">Reference proteome</keyword>
<organism evidence="2 3">
    <name type="scientific">Aristolochia fimbriata</name>
    <name type="common">White veined hardy Dutchman's pipe vine</name>
    <dbReference type="NCBI Taxonomy" id="158543"/>
    <lineage>
        <taxon>Eukaryota</taxon>
        <taxon>Viridiplantae</taxon>
        <taxon>Streptophyta</taxon>
        <taxon>Embryophyta</taxon>
        <taxon>Tracheophyta</taxon>
        <taxon>Spermatophyta</taxon>
        <taxon>Magnoliopsida</taxon>
        <taxon>Magnoliidae</taxon>
        <taxon>Piperales</taxon>
        <taxon>Aristolochiaceae</taxon>
        <taxon>Aristolochia</taxon>
    </lineage>
</organism>
<proteinExistence type="predicted"/>
<protein>
    <submittedName>
        <fullName evidence="2">Uncharacterized protein</fullName>
    </submittedName>
</protein>
<reference evidence="2 3" key="1">
    <citation type="submission" date="2021-07" db="EMBL/GenBank/DDBJ databases">
        <title>The Aristolochia fimbriata genome: insights into angiosperm evolution, floral development and chemical biosynthesis.</title>
        <authorList>
            <person name="Jiao Y."/>
        </authorList>
    </citation>
    <scope>NUCLEOTIDE SEQUENCE [LARGE SCALE GENOMIC DNA]</scope>
    <source>
        <strain evidence="2">IBCAS-2021</strain>
        <tissue evidence="2">Leaf</tissue>
    </source>
</reference>
<feature type="region of interest" description="Disordered" evidence="1">
    <location>
        <begin position="112"/>
        <end position="132"/>
    </location>
</feature>
<dbReference type="Proteomes" id="UP000825729">
    <property type="component" value="Unassembled WGS sequence"/>
</dbReference>
<gene>
    <name evidence="2" type="ORF">H6P81_007637</name>
</gene>
<evidence type="ECO:0000256" key="1">
    <source>
        <dbReference type="SAM" id="MobiDB-lite"/>
    </source>
</evidence>
<sequence length="238" mass="26107">MRAALEIGGKAEVPLLHRQLSDRNAIILDKIPARTKAFEGEPLRLSETLRGLKLCPSDPVRWTRRERRHFSSNTFHSIHPPFACVILEASINNATGEDEGGQPVLEFSPEKFTTSQPCGDGGKEEAGSGPARRGLWREGNQSCPVNCNIPRLDSFIVSEIHRTVRIAGDRYGGRLRWPLRTMITPTRFRLPLIEIVGESGKSGKEKGTEGVAPGLVYGPFLISLCSRTAGGESAAMYT</sequence>